<name>A0A502CE07_9SPHN</name>
<proteinExistence type="predicted"/>
<dbReference type="InterPro" id="IPR021354">
    <property type="entry name" value="DUF2975"/>
</dbReference>
<dbReference type="RefSeq" id="WP_241656577.1">
    <property type="nucleotide sequence ID" value="NZ_RCZK01000009.1"/>
</dbReference>
<accession>A0A502CE07</accession>
<sequence length="113" mass="12228">MAMRLALLIGLGVGWAAHVVFSRLVGIIDTVRDGDPFVAANALRLQAIGWAMLAIQLLDLALGATTAWMVVHRIAVLDWTPSLGGWLATLMIFVLARVFAIGTRMRDDLAMTI</sequence>
<evidence type="ECO:0000313" key="2">
    <source>
        <dbReference type="EMBL" id="TPG10912.1"/>
    </source>
</evidence>
<dbReference type="EMBL" id="RCZK01000009">
    <property type="protein sequence ID" value="TPG10912.1"/>
    <property type="molecule type" value="Genomic_DNA"/>
</dbReference>
<dbReference type="AlphaFoldDB" id="A0A502CE07"/>
<evidence type="ECO:0000313" key="3">
    <source>
        <dbReference type="Proteomes" id="UP000318413"/>
    </source>
</evidence>
<keyword evidence="1" id="KW-0472">Membrane</keyword>
<protein>
    <submittedName>
        <fullName evidence="2">DUF2975 domain-containing protein</fullName>
    </submittedName>
</protein>
<comment type="caution">
    <text evidence="2">The sequence shown here is derived from an EMBL/GenBank/DDBJ whole genome shotgun (WGS) entry which is preliminary data.</text>
</comment>
<evidence type="ECO:0000256" key="1">
    <source>
        <dbReference type="SAM" id="Phobius"/>
    </source>
</evidence>
<dbReference type="Pfam" id="PF11188">
    <property type="entry name" value="DUF2975"/>
    <property type="match status" value="1"/>
</dbReference>
<gene>
    <name evidence="2" type="ORF">EAH84_11545</name>
</gene>
<organism evidence="2 3">
    <name type="scientific">Sphingomonas oligophenolica</name>
    <dbReference type="NCBI Taxonomy" id="301154"/>
    <lineage>
        <taxon>Bacteria</taxon>
        <taxon>Pseudomonadati</taxon>
        <taxon>Pseudomonadota</taxon>
        <taxon>Alphaproteobacteria</taxon>
        <taxon>Sphingomonadales</taxon>
        <taxon>Sphingomonadaceae</taxon>
        <taxon>Sphingomonas</taxon>
    </lineage>
</organism>
<keyword evidence="3" id="KW-1185">Reference proteome</keyword>
<feature type="transmembrane region" description="Helical" evidence="1">
    <location>
        <begin position="83"/>
        <end position="102"/>
    </location>
</feature>
<keyword evidence="1" id="KW-0812">Transmembrane</keyword>
<feature type="transmembrane region" description="Helical" evidence="1">
    <location>
        <begin position="46"/>
        <end position="71"/>
    </location>
</feature>
<reference evidence="2 3" key="1">
    <citation type="journal article" date="2019" name="Environ. Microbiol.">
        <title>Species interactions and distinct microbial communities in high Arctic permafrost affected cryosols are associated with the CH4 and CO2 gas fluxes.</title>
        <authorList>
            <person name="Altshuler I."/>
            <person name="Hamel J."/>
            <person name="Turney S."/>
            <person name="Magnuson E."/>
            <person name="Levesque R."/>
            <person name="Greer C."/>
            <person name="Whyte L.G."/>
        </authorList>
    </citation>
    <scope>NUCLEOTIDE SEQUENCE [LARGE SCALE GENOMIC DNA]</scope>
    <source>
        <strain evidence="2 3">S5.1</strain>
    </source>
</reference>
<dbReference type="Proteomes" id="UP000318413">
    <property type="component" value="Unassembled WGS sequence"/>
</dbReference>
<keyword evidence="1" id="KW-1133">Transmembrane helix</keyword>